<comment type="caution">
    <text evidence="3">The sequence shown here is derived from an EMBL/GenBank/DDBJ whole genome shotgun (WGS) entry which is preliminary data.</text>
</comment>
<reference evidence="3" key="1">
    <citation type="submission" date="2021-03" db="EMBL/GenBank/DDBJ databases">
        <authorList>
            <person name="Tagirdzhanova G."/>
        </authorList>
    </citation>
    <scope>NUCLEOTIDE SEQUENCE</scope>
</reference>
<gene>
    <name evidence="3" type="primary">HOP1</name>
    <name evidence="3" type="ORF">HETSPECPRED_008175</name>
</gene>
<dbReference type="Pfam" id="PF02301">
    <property type="entry name" value="HORMA"/>
    <property type="match status" value="1"/>
</dbReference>
<dbReference type="OrthoDB" id="1928087at2759"/>
<evidence type="ECO:0000313" key="3">
    <source>
        <dbReference type="EMBL" id="CAF9931716.1"/>
    </source>
</evidence>
<feature type="region of interest" description="Disordered" evidence="1">
    <location>
        <begin position="394"/>
        <end position="417"/>
    </location>
</feature>
<dbReference type="InterPro" id="IPR036570">
    <property type="entry name" value="HORMA_dom_sf"/>
</dbReference>
<dbReference type="Gene3D" id="3.30.40.10">
    <property type="entry name" value="Zinc/RING finger domain, C3HC4 (zinc finger)"/>
    <property type="match status" value="1"/>
</dbReference>
<feature type="compositionally biased region" description="Polar residues" evidence="1">
    <location>
        <begin position="122"/>
        <end position="131"/>
    </location>
</feature>
<dbReference type="InterPro" id="IPR013083">
    <property type="entry name" value="Znf_RING/FYVE/PHD"/>
</dbReference>
<dbReference type="SUPFAM" id="SSF56019">
    <property type="entry name" value="The spindle assembly checkpoint protein mad2"/>
    <property type="match status" value="1"/>
</dbReference>
<evidence type="ECO:0000313" key="4">
    <source>
        <dbReference type="Proteomes" id="UP000664521"/>
    </source>
</evidence>
<proteinExistence type="predicted"/>
<feature type="domain" description="HORMA" evidence="2">
    <location>
        <begin position="66"/>
        <end position="276"/>
    </location>
</feature>
<dbReference type="Proteomes" id="UP000664521">
    <property type="component" value="Unassembled WGS sequence"/>
</dbReference>
<feature type="region of interest" description="Disordered" evidence="1">
    <location>
        <begin position="1"/>
        <end position="20"/>
    </location>
</feature>
<evidence type="ECO:0000259" key="2">
    <source>
        <dbReference type="Pfam" id="PF02301"/>
    </source>
</evidence>
<dbReference type="EMBL" id="CAJPDS010000060">
    <property type="protein sequence ID" value="CAF9931716.1"/>
    <property type="molecule type" value="Genomic_DNA"/>
</dbReference>
<organism evidence="3 4">
    <name type="scientific">Heterodermia speciosa</name>
    <dbReference type="NCBI Taxonomy" id="116794"/>
    <lineage>
        <taxon>Eukaryota</taxon>
        <taxon>Fungi</taxon>
        <taxon>Dikarya</taxon>
        <taxon>Ascomycota</taxon>
        <taxon>Pezizomycotina</taxon>
        <taxon>Lecanoromycetes</taxon>
        <taxon>OSLEUM clade</taxon>
        <taxon>Lecanoromycetidae</taxon>
        <taxon>Caliciales</taxon>
        <taxon>Physciaceae</taxon>
        <taxon>Heterodermia</taxon>
    </lineage>
</organism>
<evidence type="ECO:0000256" key="1">
    <source>
        <dbReference type="SAM" id="MobiDB-lite"/>
    </source>
</evidence>
<dbReference type="Gene3D" id="3.30.900.10">
    <property type="entry name" value="HORMA domain"/>
    <property type="match status" value="1"/>
</dbReference>
<dbReference type="InterPro" id="IPR011011">
    <property type="entry name" value="Znf_FYVE_PHD"/>
</dbReference>
<dbReference type="SUPFAM" id="SSF57903">
    <property type="entry name" value="FYVE/PHD zinc finger"/>
    <property type="match status" value="1"/>
</dbReference>
<dbReference type="InterPro" id="IPR003511">
    <property type="entry name" value="HORMA_dom"/>
</dbReference>
<dbReference type="AlphaFoldDB" id="A0A8H3G242"/>
<name>A0A8H3G242_9LECA</name>
<feature type="region of interest" description="Disordered" evidence="1">
    <location>
        <begin position="102"/>
        <end position="131"/>
    </location>
</feature>
<accession>A0A8H3G242</accession>
<keyword evidence="4" id="KW-1185">Reference proteome</keyword>
<sequence length="651" mass="72530">MAQRGYTVRDRSRETGNPSHLLPISVFHLTELDNHNNAPHTTEEMSGSEPIRPFMDRRAVDEEAGSLETVRAVLIAAVSSIAWLKRLFPAYYFEEHSASSMRTGAQTSYGSTTGNTTSNESKGQAKQSQALATGPMSLKLLVRGKSSRSDRLLDWVDQAMEFMRQRSLATFSLCIMANTLERHEILEKYVFQFTSYHDPVGPSLRSLQFQIYGKDGQSTTRLMIFAGMEALVERLGQHNALSPELPVLRYIKCHIGYFTSTPLATPPEGFGISNNHIASISGHGNRHLSRIDVWTVKSGFQRQVLTNSDPKSFLNCYSISLQVVSAMEQREPPRTATGIEIHSNVLPAVQKHILNDIDRQSQVEKTKMDMKWIVNCSQSKAHRKKVLSDKAIPQTQLTEPSIQDRVRPSIDGPGSESIVPATSSAVTRLIVTQELPASLQQTALRTKWSLKPATATQLQITHGANGHNTTSHQMQGISGLLQCQCSCRLSGGESMQCTCCGTWQHRHCYGYIVGTSNFVEQHVCYSCLLDPQDDLRYSVLGKLAEGVEAARSGNKDDKSKKALIVFAPEGYNDFTLKRIFKRLEAQGYLSRGRGQGSGFVRVDGEDRRKSRIIEYGDPLKYIGQYYHLVEADVSEEVEAISSGPRVKRVKR</sequence>
<feature type="compositionally biased region" description="Low complexity" evidence="1">
    <location>
        <begin position="107"/>
        <end position="121"/>
    </location>
</feature>
<protein>
    <submittedName>
        <fullName evidence="3">DNA binding protein</fullName>
    </submittedName>
</protein>